<dbReference type="EMBL" id="FNEM01000027">
    <property type="protein sequence ID" value="SDK34239.1"/>
    <property type="molecule type" value="Genomic_DNA"/>
</dbReference>
<dbReference type="RefSeq" id="WP_090368372.1">
    <property type="nucleotide sequence ID" value="NZ_FNEM01000027.1"/>
</dbReference>
<accession>A0A1G9B3Z7</accession>
<sequence>MSWVRDPLEYHRLHGEQGFQPLADGIRLDEALEVYRQNRAGALVQALLSTFGVCRYLLGEELMLTICRNCAGSLPQSQSLERVGAELLPWLRGQPQSAALFADYPFLPALLQWEWGWHGAYYAYDSPPLNLSRCQRWLLEGGSSRPPWRLNSGLTLVASSYCIEALWLGGQRLIQGSDEELQVDQGAMACWAIWPTAAGVEYRQLTAAELASLQTLRLPLRGISDRPVRLKPEHLAEMIQRQWLVAGDAS</sequence>
<organism evidence="2 3">
    <name type="scientific">Ferrimonas sediminum</name>
    <dbReference type="NCBI Taxonomy" id="718193"/>
    <lineage>
        <taxon>Bacteria</taxon>
        <taxon>Pseudomonadati</taxon>
        <taxon>Pseudomonadota</taxon>
        <taxon>Gammaproteobacteria</taxon>
        <taxon>Alteromonadales</taxon>
        <taxon>Ferrimonadaceae</taxon>
        <taxon>Ferrimonas</taxon>
    </lineage>
</organism>
<name>A0A1G9B3Z7_9GAMM</name>
<keyword evidence="3" id="KW-1185">Reference proteome</keyword>
<proteinExistence type="predicted"/>
<feature type="domain" description="Putative DNA-binding" evidence="1">
    <location>
        <begin position="27"/>
        <end position="91"/>
    </location>
</feature>
<dbReference type="AlphaFoldDB" id="A0A1G9B3Z7"/>
<protein>
    <submittedName>
        <fullName evidence="2">Putative DNA-binding domain-containing protein</fullName>
    </submittedName>
</protein>
<evidence type="ECO:0000259" key="1">
    <source>
        <dbReference type="Pfam" id="PF09836"/>
    </source>
</evidence>
<reference evidence="3" key="1">
    <citation type="submission" date="2016-10" db="EMBL/GenBank/DDBJ databases">
        <authorList>
            <person name="Varghese N."/>
            <person name="Submissions S."/>
        </authorList>
    </citation>
    <scope>NUCLEOTIDE SEQUENCE [LARGE SCALE GENOMIC DNA]</scope>
    <source>
        <strain evidence="3">DSM 23317</strain>
    </source>
</reference>
<keyword evidence="2" id="KW-0238">DNA-binding</keyword>
<gene>
    <name evidence="2" type="ORF">SAMN04488540_12716</name>
</gene>
<evidence type="ECO:0000313" key="2">
    <source>
        <dbReference type="EMBL" id="SDK34239.1"/>
    </source>
</evidence>
<dbReference type="GO" id="GO:0003677">
    <property type="term" value="F:DNA binding"/>
    <property type="evidence" value="ECO:0007669"/>
    <property type="project" value="UniProtKB-KW"/>
</dbReference>
<dbReference type="InterPro" id="IPR018640">
    <property type="entry name" value="DUF2063"/>
</dbReference>
<evidence type="ECO:0000313" key="3">
    <source>
        <dbReference type="Proteomes" id="UP000199527"/>
    </source>
</evidence>
<dbReference type="OrthoDB" id="4146344at2"/>
<dbReference type="Proteomes" id="UP000199527">
    <property type="component" value="Unassembled WGS sequence"/>
</dbReference>
<dbReference type="Pfam" id="PF09836">
    <property type="entry name" value="DUF2063"/>
    <property type="match status" value="1"/>
</dbReference>